<dbReference type="RefSeq" id="WP_185293692.1">
    <property type="nucleotide sequence ID" value="NZ_AP023287.1"/>
</dbReference>
<sequence length="458" mass="49090">MATATLTPEKLRRRSVQSGTIGAIVEWYEYTVYGTSAALVFGHLFFPNLPGAVGQIVSLATFGVGFLARPVGAFVSGHLGDRIGRKATLIMTFTIMTVATAAIGFLPTYAQIGVAAPLLLCVLRLAQGFAVGGEWGGAAIIAVENSPREKRGLFGSWPQIGVSAGLLLGTAVVSLSSWISGDAFDEWGWRIPFLMAIVLAFVGLYIRLRAAESPAFLTEKAKMELEIEKRKAPAVVLFRDYKKPLLIAIFGRFAEAGNYYLFTTFVLSYVTTTIDAPRSYGLIASMVGAAANIVMIPVFGRLSDRIGRVKTFLIGGAIIVVTAWPIFALVHTGQLWGIVAGVTIFLALGHAMVYAPLPALYCELFPTAVRYSGISIGYQMASILLASFTPALASAMVLWADGGLWMVIVFAILTTIVAMVAISFARDRRHLELDEIDAELKGLPGSQDSVGHRSPSRG</sequence>
<feature type="transmembrane region" description="Helical" evidence="11">
    <location>
        <begin position="336"/>
        <end position="355"/>
    </location>
</feature>
<dbReference type="Proteomes" id="UP000515734">
    <property type="component" value="Chromosome"/>
</dbReference>
<protein>
    <recommendedName>
        <fullName evidence="10">Putative proline/betaine transporter</fullName>
    </recommendedName>
</protein>
<dbReference type="AlphaFoldDB" id="A0A6S6PCC3"/>
<accession>A0A6S6PCC3</accession>
<dbReference type="SUPFAM" id="SSF103473">
    <property type="entry name" value="MFS general substrate transporter"/>
    <property type="match status" value="1"/>
</dbReference>
<proteinExistence type="inferred from homology"/>
<name>A0A6S6PCC3_9MYCO</name>
<feature type="transmembrane region" description="Helical" evidence="11">
    <location>
        <begin position="376"/>
        <end position="398"/>
    </location>
</feature>
<feature type="transmembrane region" description="Helical" evidence="11">
    <location>
        <begin position="21"/>
        <end position="46"/>
    </location>
</feature>
<gene>
    <name evidence="13" type="ORF">NIIDNTM18_53630</name>
</gene>
<evidence type="ECO:0000256" key="1">
    <source>
        <dbReference type="ARBA" id="ARBA00004651"/>
    </source>
</evidence>
<evidence type="ECO:0000256" key="3">
    <source>
        <dbReference type="ARBA" id="ARBA00022448"/>
    </source>
</evidence>
<organism evidence="13 14">
    <name type="scientific">Mycolicibacterium litorale</name>
    <dbReference type="NCBI Taxonomy" id="758802"/>
    <lineage>
        <taxon>Bacteria</taxon>
        <taxon>Bacillati</taxon>
        <taxon>Actinomycetota</taxon>
        <taxon>Actinomycetes</taxon>
        <taxon>Mycobacteriales</taxon>
        <taxon>Mycobacteriaceae</taxon>
        <taxon>Mycolicibacterium</taxon>
    </lineage>
</organism>
<evidence type="ECO:0000256" key="5">
    <source>
        <dbReference type="ARBA" id="ARBA00022692"/>
    </source>
</evidence>
<feature type="transmembrane region" description="Helical" evidence="11">
    <location>
        <begin position="311"/>
        <end position="330"/>
    </location>
</feature>
<evidence type="ECO:0000256" key="4">
    <source>
        <dbReference type="ARBA" id="ARBA00022475"/>
    </source>
</evidence>
<evidence type="ECO:0000259" key="12">
    <source>
        <dbReference type="PROSITE" id="PS50850"/>
    </source>
</evidence>
<keyword evidence="6" id="KW-0769">Symport</keyword>
<evidence type="ECO:0000256" key="11">
    <source>
        <dbReference type="SAM" id="Phobius"/>
    </source>
</evidence>
<keyword evidence="7 11" id="KW-1133">Transmembrane helix</keyword>
<dbReference type="InterPro" id="IPR020846">
    <property type="entry name" value="MFS_dom"/>
</dbReference>
<evidence type="ECO:0000256" key="6">
    <source>
        <dbReference type="ARBA" id="ARBA00022847"/>
    </source>
</evidence>
<feature type="transmembrane region" description="Helical" evidence="11">
    <location>
        <begin position="187"/>
        <end position="206"/>
    </location>
</feature>
<dbReference type="GO" id="GO:0005886">
    <property type="term" value="C:plasma membrane"/>
    <property type="evidence" value="ECO:0007669"/>
    <property type="project" value="UniProtKB-SubCell"/>
</dbReference>
<keyword evidence="4" id="KW-1003">Cell membrane</keyword>
<dbReference type="FunFam" id="1.20.1250.20:FF:000001">
    <property type="entry name" value="Dicarboxylate MFS transporter"/>
    <property type="match status" value="1"/>
</dbReference>
<dbReference type="PROSITE" id="PS50850">
    <property type="entry name" value="MFS"/>
    <property type="match status" value="1"/>
</dbReference>
<feature type="transmembrane region" description="Helical" evidence="11">
    <location>
        <begin position="245"/>
        <end position="267"/>
    </location>
</feature>
<reference evidence="13 14" key="1">
    <citation type="submission" date="2020-07" db="EMBL/GenBank/DDBJ databases">
        <title>Complete genome sequence of Mycolicibacterium litorale like strain isolated from cardiac implantable electronic device infection.</title>
        <authorList>
            <person name="Fukano H."/>
            <person name="Miyama H."/>
            <person name="Hoshino Y."/>
        </authorList>
    </citation>
    <scope>NUCLEOTIDE SEQUENCE [LARGE SCALE GENOMIC DNA]</scope>
    <source>
        <strain evidence="13 14">NIIDNTM18</strain>
    </source>
</reference>
<dbReference type="PANTHER" id="PTHR43045:SF1">
    <property type="entry name" value="SHIKIMATE TRANSPORTER"/>
    <property type="match status" value="1"/>
</dbReference>
<evidence type="ECO:0000256" key="2">
    <source>
        <dbReference type="ARBA" id="ARBA00008240"/>
    </source>
</evidence>
<evidence type="ECO:0000256" key="10">
    <source>
        <dbReference type="ARBA" id="ARBA00039918"/>
    </source>
</evidence>
<feature type="transmembrane region" description="Helical" evidence="11">
    <location>
        <begin position="52"/>
        <end position="75"/>
    </location>
</feature>
<evidence type="ECO:0000256" key="7">
    <source>
        <dbReference type="ARBA" id="ARBA00022989"/>
    </source>
</evidence>
<evidence type="ECO:0000313" key="13">
    <source>
        <dbReference type="EMBL" id="BCI56085.1"/>
    </source>
</evidence>
<dbReference type="PANTHER" id="PTHR43045">
    <property type="entry name" value="SHIKIMATE TRANSPORTER"/>
    <property type="match status" value="1"/>
</dbReference>
<keyword evidence="8 11" id="KW-0472">Membrane</keyword>
<feature type="transmembrane region" description="Helical" evidence="11">
    <location>
        <begin position="279"/>
        <end position="299"/>
    </location>
</feature>
<feature type="transmembrane region" description="Helical" evidence="11">
    <location>
        <begin position="87"/>
        <end position="106"/>
    </location>
</feature>
<dbReference type="InterPro" id="IPR036259">
    <property type="entry name" value="MFS_trans_sf"/>
</dbReference>
<dbReference type="Pfam" id="PF00083">
    <property type="entry name" value="Sugar_tr"/>
    <property type="match status" value="2"/>
</dbReference>
<evidence type="ECO:0000313" key="14">
    <source>
        <dbReference type="Proteomes" id="UP000515734"/>
    </source>
</evidence>
<feature type="transmembrane region" description="Helical" evidence="11">
    <location>
        <begin position="153"/>
        <end position="175"/>
    </location>
</feature>
<dbReference type="EMBL" id="AP023287">
    <property type="protein sequence ID" value="BCI56085.1"/>
    <property type="molecule type" value="Genomic_DNA"/>
</dbReference>
<keyword evidence="5 11" id="KW-0812">Transmembrane</keyword>
<dbReference type="Gene3D" id="1.20.1250.20">
    <property type="entry name" value="MFS general substrate transporter like domains"/>
    <property type="match status" value="2"/>
</dbReference>
<dbReference type="CDD" id="cd17369">
    <property type="entry name" value="MFS_ShiA_like"/>
    <property type="match status" value="1"/>
</dbReference>
<comment type="subcellular location">
    <subcellularLocation>
        <location evidence="1">Cell membrane</location>
        <topology evidence="1">Multi-pass membrane protein</topology>
    </subcellularLocation>
</comment>
<evidence type="ECO:0000256" key="8">
    <source>
        <dbReference type="ARBA" id="ARBA00023136"/>
    </source>
</evidence>
<comment type="function">
    <text evidence="9">May be a proton symporter involved in the uptake of osmolytes such as proline and glycine betaine.</text>
</comment>
<evidence type="ECO:0000256" key="9">
    <source>
        <dbReference type="ARBA" id="ARBA00037295"/>
    </source>
</evidence>
<feature type="domain" description="Major facilitator superfamily (MFS) profile" evidence="12">
    <location>
        <begin position="15"/>
        <end position="429"/>
    </location>
</feature>
<dbReference type="InterPro" id="IPR005828">
    <property type="entry name" value="MFS_sugar_transport-like"/>
</dbReference>
<feature type="transmembrane region" description="Helical" evidence="11">
    <location>
        <begin position="404"/>
        <end position="425"/>
    </location>
</feature>
<keyword evidence="3" id="KW-0813">Transport</keyword>
<comment type="similarity">
    <text evidence="2">Belongs to the major facilitator superfamily. Metabolite:H+ Symporter (MHS) family (TC 2.A.1.6) family.</text>
</comment>
<dbReference type="GO" id="GO:0015293">
    <property type="term" value="F:symporter activity"/>
    <property type="evidence" value="ECO:0007669"/>
    <property type="project" value="UniProtKB-KW"/>
</dbReference>